<proteinExistence type="predicted"/>
<keyword evidence="2" id="KW-1185">Reference proteome</keyword>
<feature type="non-terminal residue" evidence="1">
    <location>
        <position position="94"/>
    </location>
</feature>
<dbReference type="InterPro" id="IPR044835">
    <property type="entry name" value="ARF_plant"/>
</dbReference>
<accession>A0ABU6Z4B8</accession>
<dbReference type="PANTHER" id="PTHR31384">
    <property type="entry name" value="AUXIN RESPONSE FACTOR 4-RELATED"/>
    <property type="match status" value="1"/>
</dbReference>
<dbReference type="PANTHER" id="PTHR31384:SF160">
    <property type="entry name" value="AUXIN RESPONSE FACTOR 16"/>
    <property type="match status" value="1"/>
</dbReference>
<protein>
    <submittedName>
        <fullName evidence="1">Auxin response factor 18</fullName>
    </submittedName>
</protein>
<dbReference type="EMBL" id="JASCZI010255276">
    <property type="protein sequence ID" value="MED6215633.1"/>
    <property type="molecule type" value="Genomic_DNA"/>
</dbReference>
<comment type="caution">
    <text evidence="1">The sequence shown here is derived from an EMBL/GenBank/DDBJ whole genome shotgun (WGS) entry which is preliminary data.</text>
</comment>
<evidence type="ECO:0000313" key="1">
    <source>
        <dbReference type="EMBL" id="MED6215633.1"/>
    </source>
</evidence>
<evidence type="ECO:0000313" key="2">
    <source>
        <dbReference type="Proteomes" id="UP001341840"/>
    </source>
</evidence>
<name>A0ABU6Z4B8_9FABA</name>
<gene>
    <name evidence="1" type="primary">ARF18_3</name>
    <name evidence="1" type="ORF">PIB30_115770</name>
</gene>
<reference evidence="1 2" key="1">
    <citation type="journal article" date="2023" name="Plants (Basel)">
        <title>Bridging the Gap: Combining Genomics and Transcriptomics Approaches to Understand Stylosanthes scabra, an Orphan Legume from the Brazilian Caatinga.</title>
        <authorList>
            <person name="Ferreira-Neto J.R.C."/>
            <person name="da Silva M.D."/>
            <person name="Binneck E."/>
            <person name="de Melo N.F."/>
            <person name="da Silva R.H."/>
            <person name="de Melo A.L.T.M."/>
            <person name="Pandolfi V."/>
            <person name="Bustamante F.O."/>
            <person name="Brasileiro-Vidal A.C."/>
            <person name="Benko-Iseppon A.M."/>
        </authorList>
    </citation>
    <scope>NUCLEOTIDE SEQUENCE [LARGE SCALE GENOMIC DNA]</scope>
    <source>
        <tissue evidence="1">Leaves</tissue>
    </source>
</reference>
<organism evidence="1 2">
    <name type="scientific">Stylosanthes scabra</name>
    <dbReference type="NCBI Taxonomy" id="79078"/>
    <lineage>
        <taxon>Eukaryota</taxon>
        <taxon>Viridiplantae</taxon>
        <taxon>Streptophyta</taxon>
        <taxon>Embryophyta</taxon>
        <taxon>Tracheophyta</taxon>
        <taxon>Spermatophyta</taxon>
        <taxon>Magnoliopsida</taxon>
        <taxon>eudicotyledons</taxon>
        <taxon>Gunneridae</taxon>
        <taxon>Pentapetalae</taxon>
        <taxon>rosids</taxon>
        <taxon>fabids</taxon>
        <taxon>Fabales</taxon>
        <taxon>Fabaceae</taxon>
        <taxon>Papilionoideae</taxon>
        <taxon>50 kb inversion clade</taxon>
        <taxon>dalbergioids sensu lato</taxon>
        <taxon>Dalbergieae</taxon>
        <taxon>Pterocarpus clade</taxon>
        <taxon>Stylosanthes</taxon>
    </lineage>
</organism>
<sequence>MKEAEKSLDPQLWHACAGGMVQMPPVNSKVFYFPQGHAEHAQTNVDLGAHLRVPSFILCRVAQVKFLADPETDEVFARIRLVPLRNSELDCDDG</sequence>
<dbReference type="Proteomes" id="UP001341840">
    <property type="component" value="Unassembled WGS sequence"/>
</dbReference>